<dbReference type="CDD" id="cd03300">
    <property type="entry name" value="ABC_PotA_N"/>
    <property type="match status" value="1"/>
</dbReference>
<accession>A0A0R2H4J8</accession>
<evidence type="ECO:0000256" key="4">
    <source>
        <dbReference type="ARBA" id="ARBA00022840"/>
    </source>
</evidence>
<dbReference type="InterPro" id="IPR027417">
    <property type="entry name" value="P-loop_NTPase"/>
</dbReference>
<comment type="subunit">
    <text evidence="7">The complex is composed of two ATP-binding proteins (PotA), two transmembrane proteins (PotB and PotC) and a solute-binding protein (PotD).</text>
</comment>
<dbReference type="SUPFAM" id="SSF52540">
    <property type="entry name" value="P-loop containing nucleoside triphosphate hydrolases"/>
    <property type="match status" value="1"/>
</dbReference>
<dbReference type="SMART" id="SM00382">
    <property type="entry name" value="AAA"/>
    <property type="match status" value="1"/>
</dbReference>
<dbReference type="GO" id="GO:0015594">
    <property type="term" value="F:ABC-type putrescine transporter activity"/>
    <property type="evidence" value="ECO:0007669"/>
    <property type="project" value="InterPro"/>
</dbReference>
<dbReference type="FunFam" id="3.40.50.300:FF:000133">
    <property type="entry name" value="Spermidine/putrescine import ATP-binding protein PotA"/>
    <property type="match status" value="1"/>
</dbReference>
<comment type="similarity">
    <text evidence="7">Belongs to the ABC transporter superfamily. Spermidine/putrescine importer (TC 3.A.1.11.1) family.</text>
</comment>
<sequence>MDEKRKIIEFKHIVKNFDDMQVLKGIDLDIYENEFVTLLGPSGCGKTTLLRILGGFIEATDGQVLLNGEDIKDLPPYKRELNTVFQKYALFPHMNVYDNIAFGLKIKKEAKDVIDQKVMKMLKLIGLEGYEKKDVTLMSGGQQQRVAIARALVNEPAVLLLDEPLSALDARLRKEMQYELKRIQQEVGITFIFVTHDQEEALTMSDKIVIMKEGEIQQVGTPQDIYNEPVNRYVASFIGESNIVDGRMVKDEVVRFDDIDFECVDKGFKPMEKVDVVIRPEDIDIVDKEKGKMTGIVSSVLFKGVHYEIMVETVPGTTVTVNMHVQKNSANVVSEGEESISANDFYLDLEDMEGIDEKEIIARADAQAWIPETDENISIANISTDLKQEVGEYEVTFSTSNGTSITRKIRVIDQRVIENKKANEAISAFNFFKTIDEIQESMALDTDLRVWANAQAWKLTDEDEDIELNVDYDFDAESIHEGIYPVTFSTTGRMFKIHTTKYCEEGKEVGLSFQAENIHVMEKMGF</sequence>
<dbReference type="PROSITE" id="PS00211">
    <property type="entry name" value="ABC_TRANSPORTER_1"/>
    <property type="match status" value="1"/>
</dbReference>
<proteinExistence type="inferred from homology"/>
<dbReference type="EMBL" id="JQBL01000042">
    <property type="protein sequence ID" value="KRN47512.1"/>
    <property type="molecule type" value="Genomic_DNA"/>
</dbReference>
<keyword evidence="2 7" id="KW-1003">Cell membrane</keyword>
<keyword evidence="4 7" id="KW-0067">ATP-binding</keyword>
<dbReference type="InterPro" id="IPR008995">
    <property type="entry name" value="Mo/tungstate-bd_C_term_dom"/>
</dbReference>
<dbReference type="InterPro" id="IPR003593">
    <property type="entry name" value="AAA+_ATPase"/>
</dbReference>
<comment type="function">
    <text evidence="7">Part of the ABC transporter complex PotABCD involved in spermidine/putrescine import. Responsible for energy coupling to the transport system.</text>
</comment>
<keyword evidence="3 7" id="KW-0547">Nucleotide-binding</keyword>
<keyword evidence="5 7" id="KW-1278">Translocase</keyword>
<dbReference type="PATRIC" id="fig|1410657.5.peg.1568"/>
<dbReference type="GO" id="GO:0005524">
    <property type="term" value="F:ATP binding"/>
    <property type="evidence" value="ECO:0007669"/>
    <property type="project" value="UniProtKB-KW"/>
</dbReference>
<dbReference type="EC" id="7.6.2.11" evidence="7"/>
<keyword evidence="6 7" id="KW-0472">Membrane</keyword>
<evidence type="ECO:0000256" key="2">
    <source>
        <dbReference type="ARBA" id="ARBA00022475"/>
    </source>
</evidence>
<evidence type="ECO:0000313" key="10">
    <source>
        <dbReference type="Proteomes" id="UP000051841"/>
    </source>
</evidence>
<dbReference type="RefSeq" id="WP_031589760.1">
    <property type="nucleotide sequence ID" value="NZ_JNKN01000043.1"/>
</dbReference>
<dbReference type="GO" id="GO:0043190">
    <property type="term" value="C:ATP-binding cassette (ABC) transporter complex"/>
    <property type="evidence" value="ECO:0007669"/>
    <property type="project" value="InterPro"/>
</dbReference>
<evidence type="ECO:0000256" key="6">
    <source>
        <dbReference type="ARBA" id="ARBA00023136"/>
    </source>
</evidence>
<dbReference type="PANTHER" id="PTHR42781">
    <property type="entry name" value="SPERMIDINE/PUTRESCINE IMPORT ATP-BINDING PROTEIN POTA"/>
    <property type="match status" value="1"/>
</dbReference>
<comment type="caution">
    <text evidence="9">The sequence shown here is derived from an EMBL/GenBank/DDBJ whole genome shotgun (WGS) entry which is preliminary data.</text>
</comment>
<dbReference type="InterPro" id="IPR017871">
    <property type="entry name" value="ABC_transporter-like_CS"/>
</dbReference>
<protein>
    <recommendedName>
        <fullName evidence="7">Spermidine/putrescine import ATP-binding protein PotA</fullName>
        <ecNumber evidence="7">7.6.2.11</ecNumber>
    </recommendedName>
</protein>
<dbReference type="Gene3D" id="3.40.50.300">
    <property type="entry name" value="P-loop containing nucleotide triphosphate hydrolases"/>
    <property type="match status" value="1"/>
</dbReference>
<feature type="domain" description="ABC transporter" evidence="8">
    <location>
        <begin position="8"/>
        <end position="238"/>
    </location>
</feature>
<evidence type="ECO:0000313" key="9">
    <source>
        <dbReference type="EMBL" id="KRN47512.1"/>
    </source>
</evidence>
<evidence type="ECO:0000256" key="1">
    <source>
        <dbReference type="ARBA" id="ARBA00022448"/>
    </source>
</evidence>
<dbReference type="InterPro" id="IPR005893">
    <property type="entry name" value="PotA-like"/>
</dbReference>
<dbReference type="NCBIfam" id="TIGR01187">
    <property type="entry name" value="potA"/>
    <property type="match status" value="1"/>
</dbReference>
<keyword evidence="1 7" id="KW-0813">Transport</keyword>
<dbReference type="Pfam" id="PF00005">
    <property type="entry name" value="ABC_tran"/>
    <property type="match status" value="1"/>
</dbReference>
<comment type="catalytic activity">
    <reaction evidence="7">
        <text>ATP + H2O + polyamine-[polyamine-binding protein]Side 1 = ADP + phosphate + polyamineSide 2 + [polyamine-binding protein]Side 1.</text>
        <dbReference type="EC" id="7.6.2.11"/>
    </reaction>
</comment>
<dbReference type="InterPro" id="IPR017879">
    <property type="entry name" value="PotA_ATP-bd"/>
</dbReference>
<dbReference type="PROSITE" id="PS50893">
    <property type="entry name" value="ABC_TRANSPORTER_2"/>
    <property type="match status" value="1"/>
</dbReference>
<dbReference type="GO" id="GO:0016887">
    <property type="term" value="F:ATP hydrolysis activity"/>
    <property type="evidence" value="ECO:0007669"/>
    <property type="project" value="InterPro"/>
</dbReference>
<dbReference type="InterPro" id="IPR013611">
    <property type="entry name" value="Transp-assoc_OB_typ2"/>
</dbReference>
<evidence type="ECO:0000259" key="8">
    <source>
        <dbReference type="PROSITE" id="PS50893"/>
    </source>
</evidence>
<organism evidence="9 10">
    <name type="scientific">Kandleria vitulina DSM 20405</name>
    <dbReference type="NCBI Taxonomy" id="1410657"/>
    <lineage>
        <taxon>Bacteria</taxon>
        <taxon>Bacillati</taxon>
        <taxon>Bacillota</taxon>
        <taxon>Erysipelotrichia</taxon>
        <taxon>Erysipelotrichales</taxon>
        <taxon>Coprobacillaceae</taxon>
        <taxon>Kandleria</taxon>
    </lineage>
</organism>
<dbReference type="InterPro" id="IPR003439">
    <property type="entry name" value="ABC_transporter-like_ATP-bd"/>
</dbReference>
<dbReference type="AlphaFoldDB" id="A0A0R2H4J8"/>
<gene>
    <name evidence="7" type="primary">potA</name>
    <name evidence="9" type="ORF">IV49_GL001520</name>
</gene>
<dbReference type="Pfam" id="PF08402">
    <property type="entry name" value="TOBE_2"/>
    <property type="match status" value="1"/>
</dbReference>
<dbReference type="InterPro" id="IPR050093">
    <property type="entry name" value="ABC_SmlMolc_Importer"/>
</dbReference>
<evidence type="ECO:0000256" key="7">
    <source>
        <dbReference type="RuleBase" id="RU364083"/>
    </source>
</evidence>
<dbReference type="Proteomes" id="UP000051841">
    <property type="component" value="Unassembled WGS sequence"/>
</dbReference>
<dbReference type="Gene3D" id="2.40.50.100">
    <property type="match status" value="1"/>
</dbReference>
<evidence type="ECO:0000256" key="3">
    <source>
        <dbReference type="ARBA" id="ARBA00022741"/>
    </source>
</evidence>
<name>A0A0R2H4J8_9FIRM</name>
<reference evidence="9 10" key="1">
    <citation type="journal article" date="2015" name="Genome Announc.">
        <title>Expanding the biotechnology potential of lactobacilli through comparative genomics of 213 strains and associated genera.</title>
        <authorList>
            <person name="Sun Z."/>
            <person name="Harris H.M."/>
            <person name="McCann A."/>
            <person name="Guo C."/>
            <person name="Argimon S."/>
            <person name="Zhang W."/>
            <person name="Yang X."/>
            <person name="Jeffery I.B."/>
            <person name="Cooney J.C."/>
            <person name="Kagawa T.F."/>
            <person name="Liu W."/>
            <person name="Song Y."/>
            <person name="Salvetti E."/>
            <person name="Wrobel A."/>
            <person name="Rasinkangas P."/>
            <person name="Parkhill J."/>
            <person name="Rea M.C."/>
            <person name="O'Sullivan O."/>
            <person name="Ritari J."/>
            <person name="Douillard F.P."/>
            <person name="Paul Ross R."/>
            <person name="Yang R."/>
            <person name="Briner A.E."/>
            <person name="Felis G.E."/>
            <person name="de Vos W.M."/>
            <person name="Barrangou R."/>
            <person name="Klaenhammer T.R."/>
            <person name="Caufield P.W."/>
            <person name="Cui Y."/>
            <person name="Zhang H."/>
            <person name="O'Toole P.W."/>
        </authorList>
    </citation>
    <scope>NUCLEOTIDE SEQUENCE [LARGE SCALE GENOMIC DNA]</scope>
    <source>
        <strain evidence="9 10">DSM 20405</strain>
    </source>
</reference>
<keyword evidence="10" id="KW-1185">Reference proteome</keyword>
<dbReference type="SUPFAM" id="SSF50331">
    <property type="entry name" value="MOP-like"/>
    <property type="match status" value="1"/>
</dbReference>
<dbReference type="PANTHER" id="PTHR42781:SF4">
    <property type="entry name" value="SPERMIDINE_PUTRESCINE IMPORT ATP-BINDING PROTEIN POTA"/>
    <property type="match status" value="1"/>
</dbReference>
<evidence type="ECO:0000256" key="5">
    <source>
        <dbReference type="ARBA" id="ARBA00022967"/>
    </source>
</evidence>